<evidence type="ECO:0000256" key="6">
    <source>
        <dbReference type="SAM" id="MobiDB-lite"/>
    </source>
</evidence>
<feature type="transmembrane region" description="Helical" evidence="7">
    <location>
        <begin position="63"/>
        <end position="86"/>
    </location>
</feature>
<dbReference type="PANTHER" id="PTHR43791">
    <property type="entry name" value="PERMEASE-RELATED"/>
    <property type="match status" value="1"/>
</dbReference>
<sequence length="514" mass="55217">MGSGKLAGDRGLDKVDEAVVLRKCNRNLLWKFFAMTVLCYIDRTNLAFAALQLNKSLGFSEYVYGLGSSIFFVGYSLCQIPSNLVLVKLGAPTWLSVIVVAWGIVATAFAGMKSTTQFYVLRLLLGVTEAGTFPGMWYHLSLFYSDKELGMAYAYVAAGTALSQVIGAPIAAGLLSLDGVFGLAGWQWLFVVEGMPTILLGLYINASLAETPATAEFLTPAERSWLAARNDKLKATKMALPGNDTATWGAATKMALPGNDTATWGAVRNWRTWYLALITFLEALVKYSIIYWTPLIIYQMGHELVPSARELAEIILLPSEEGAEHHPLGRPRVSEAVVALLTALPFGLAATVMILVAQHSQKSGERRLHTTIPFAIGSVALACLGYSMSRNPWAAFLSLLAATAIWGPAGIVSSFPATFLSGPAAATGVALINSVANLGGMVGPYLIGSLKASEGNYTMAILILSVITAITAFLVANFPVDPSSAKPYERVSSKEREYKDAQKQGRKEALLLPR</sequence>
<evidence type="ECO:0000313" key="10">
    <source>
        <dbReference type="Proteomes" id="UP001489004"/>
    </source>
</evidence>
<feature type="compositionally biased region" description="Basic and acidic residues" evidence="6">
    <location>
        <begin position="487"/>
        <end position="514"/>
    </location>
</feature>
<dbReference type="Gene3D" id="1.20.1250.20">
    <property type="entry name" value="MFS general substrate transporter like domains"/>
    <property type="match status" value="2"/>
</dbReference>
<feature type="transmembrane region" description="Helical" evidence="7">
    <location>
        <begin position="118"/>
        <end position="140"/>
    </location>
</feature>
<evidence type="ECO:0000259" key="8">
    <source>
        <dbReference type="PROSITE" id="PS50850"/>
    </source>
</evidence>
<dbReference type="CDD" id="cd17319">
    <property type="entry name" value="MFS_ExuT_GudP_like"/>
    <property type="match status" value="1"/>
</dbReference>
<comment type="subcellular location">
    <subcellularLocation>
        <location evidence="1">Membrane</location>
        <topology evidence="1">Multi-pass membrane protein</topology>
    </subcellularLocation>
</comment>
<evidence type="ECO:0000313" key="9">
    <source>
        <dbReference type="EMBL" id="KAK9816765.1"/>
    </source>
</evidence>
<keyword evidence="3 7" id="KW-0812">Transmembrane</keyword>
<keyword evidence="2" id="KW-0813">Transport</keyword>
<feature type="transmembrane region" description="Helical" evidence="7">
    <location>
        <begin position="393"/>
        <end position="412"/>
    </location>
</feature>
<keyword evidence="10" id="KW-1185">Reference proteome</keyword>
<dbReference type="FunFam" id="1.20.1250.20:FF:000018">
    <property type="entry name" value="MFS transporter permease"/>
    <property type="match status" value="1"/>
</dbReference>
<organism evidence="9 10">
    <name type="scientific">[Myrmecia] bisecta</name>
    <dbReference type="NCBI Taxonomy" id="41462"/>
    <lineage>
        <taxon>Eukaryota</taxon>
        <taxon>Viridiplantae</taxon>
        <taxon>Chlorophyta</taxon>
        <taxon>core chlorophytes</taxon>
        <taxon>Trebouxiophyceae</taxon>
        <taxon>Trebouxiales</taxon>
        <taxon>Trebouxiaceae</taxon>
        <taxon>Myrmecia</taxon>
    </lineage>
</organism>
<dbReference type="GO" id="GO:0022857">
    <property type="term" value="F:transmembrane transporter activity"/>
    <property type="evidence" value="ECO:0007669"/>
    <property type="project" value="InterPro"/>
</dbReference>
<feature type="transmembrane region" description="Helical" evidence="7">
    <location>
        <begin position="273"/>
        <end position="292"/>
    </location>
</feature>
<feature type="domain" description="Major facilitator superfamily (MFS) profile" evidence="8">
    <location>
        <begin position="28"/>
        <end position="483"/>
    </location>
</feature>
<reference evidence="9 10" key="1">
    <citation type="journal article" date="2024" name="Nat. Commun.">
        <title>Phylogenomics reveals the evolutionary origins of lichenization in chlorophyte algae.</title>
        <authorList>
            <person name="Puginier C."/>
            <person name="Libourel C."/>
            <person name="Otte J."/>
            <person name="Skaloud P."/>
            <person name="Haon M."/>
            <person name="Grisel S."/>
            <person name="Petersen M."/>
            <person name="Berrin J.G."/>
            <person name="Delaux P.M."/>
            <person name="Dal Grande F."/>
            <person name="Keller J."/>
        </authorList>
    </citation>
    <scope>NUCLEOTIDE SEQUENCE [LARGE SCALE GENOMIC DNA]</scope>
    <source>
        <strain evidence="9 10">SAG 2043</strain>
    </source>
</reference>
<dbReference type="GO" id="GO:0016020">
    <property type="term" value="C:membrane"/>
    <property type="evidence" value="ECO:0007669"/>
    <property type="project" value="UniProtKB-SubCell"/>
</dbReference>
<feature type="transmembrane region" description="Helical" evidence="7">
    <location>
        <begin position="93"/>
        <end position="112"/>
    </location>
</feature>
<dbReference type="PROSITE" id="PS50850">
    <property type="entry name" value="MFS"/>
    <property type="match status" value="1"/>
</dbReference>
<evidence type="ECO:0000256" key="5">
    <source>
        <dbReference type="ARBA" id="ARBA00023136"/>
    </source>
</evidence>
<dbReference type="SUPFAM" id="SSF103473">
    <property type="entry name" value="MFS general substrate transporter"/>
    <property type="match status" value="1"/>
</dbReference>
<dbReference type="Pfam" id="PF07690">
    <property type="entry name" value="MFS_1"/>
    <property type="match status" value="1"/>
</dbReference>
<evidence type="ECO:0000256" key="4">
    <source>
        <dbReference type="ARBA" id="ARBA00022989"/>
    </source>
</evidence>
<feature type="transmembrane region" description="Helical" evidence="7">
    <location>
        <begin position="368"/>
        <end position="387"/>
    </location>
</feature>
<feature type="transmembrane region" description="Helical" evidence="7">
    <location>
        <begin position="186"/>
        <end position="204"/>
    </location>
</feature>
<feature type="region of interest" description="Disordered" evidence="6">
    <location>
        <begin position="483"/>
        <end position="514"/>
    </location>
</feature>
<dbReference type="InterPro" id="IPR020846">
    <property type="entry name" value="MFS_dom"/>
</dbReference>
<gene>
    <name evidence="9" type="ORF">WJX72_004884</name>
</gene>
<comment type="caution">
    <text evidence="9">The sequence shown here is derived from an EMBL/GenBank/DDBJ whole genome shotgun (WGS) entry which is preliminary data.</text>
</comment>
<dbReference type="Proteomes" id="UP001489004">
    <property type="component" value="Unassembled WGS sequence"/>
</dbReference>
<dbReference type="PANTHER" id="PTHR43791:SF36">
    <property type="entry name" value="TRANSPORTER, PUTATIVE (AFU_ORTHOLOGUE AFUA_6G08340)-RELATED"/>
    <property type="match status" value="1"/>
</dbReference>
<accession>A0AAW1Q3H4</accession>
<feature type="transmembrane region" description="Helical" evidence="7">
    <location>
        <begin position="152"/>
        <end position="174"/>
    </location>
</feature>
<feature type="transmembrane region" description="Helical" evidence="7">
    <location>
        <begin position="424"/>
        <end position="447"/>
    </location>
</feature>
<keyword evidence="5 7" id="KW-0472">Membrane</keyword>
<dbReference type="EMBL" id="JALJOR010000005">
    <property type="protein sequence ID" value="KAK9816765.1"/>
    <property type="molecule type" value="Genomic_DNA"/>
</dbReference>
<evidence type="ECO:0000256" key="3">
    <source>
        <dbReference type="ARBA" id="ARBA00022692"/>
    </source>
</evidence>
<feature type="transmembrane region" description="Helical" evidence="7">
    <location>
        <begin position="336"/>
        <end position="356"/>
    </location>
</feature>
<evidence type="ECO:0000256" key="7">
    <source>
        <dbReference type="SAM" id="Phobius"/>
    </source>
</evidence>
<evidence type="ECO:0000256" key="1">
    <source>
        <dbReference type="ARBA" id="ARBA00004141"/>
    </source>
</evidence>
<dbReference type="InterPro" id="IPR011701">
    <property type="entry name" value="MFS"/>
</dbReference>
<dbReference type="AlphaFoldDB" id="A0AAW1Q3H4"/>
<proteinExistence type="predicted"/>
<evidence type="ECO:0000256" key="2">
    <source>
        <dbReference type="ARBA" id="ARBA00022448"/>
    </source>
</evidence>
<feature type="transmembrane region" description="Helical" evidence="7">
    <location>
        <begin position="459"/>
        <end position="480"/>
    </location>
</feature>
<keyword evidence="4 7" id="KW-1133">Transmembrane helix</keyword>
<dbReference type="InterPro" id="IPR036259">
    <property type="entry name" value="MFS_trans_sf"/>
</dbReference>
<name>A0AAW1Q3H4_9CHLO</name>
<protein>
    <recommendedName>
        <fullName evidence="8">Major facilitator superfamily (MFS) profile domain-containing protein</fullName>
    </recommendedName>
</protein>